<keyword evidence="1" id="KW-0812">Transmembrane</keyword>
<name>A0ABU7B779_9TELE</name>
<gene>
    <name evidence="2" type="ORF">ATANTOWER_005921</name>
</gene>
<dbReference type="EMBL" id="JAHUTI010041001">
    <property type="protein sequence ID" value="MED6245639.1"/>
    <property type="molecule type" value="Genomic_DNA"/>
</dbReference>
<protein>
    <submittedName>
        <fullName evidence="2">Uncharacterized protein</fullName>
    </submittedName>
</protein>
<keyword evidence="1" id="KW-1133">Transmembrane helix</keyword>
<accession>A0ABU7B779</accession>
<evidence type="ECO:0000256" key="1">
    <source>
        <dbReference type="SAM" id="Phobius"/>
    </source>
</evidence>
<keyword evidence="3" id="KW-1185">Reference proteome</keyword>
<keyword evidence="1" id="KW-0472">Membrane</keyword>
<dbReference type="Proteomes" id="UP001345963">
    <property type="component" value="Unassembled WGS sequence"/>
</dbReference>
<reference evidence="2 3" key="1">
    <citation type="submission" date="2021-07" db="EMBL/GenBank/DDBJ databases">
        <authorList>
            <person name="Palmer J.M."/>
        </authorList>
    </citation>
    <scope>NUCLEOTIDE SEQUENCE [LARGE SCALE GENOMIC DNA]</scope>
    <source>
        <strain evidence="2 3">AT_MEX2019</strain>
        <tissue evidence="2">Muscle</tissue>
    </source>
</reference>
<evidence type="ECO:0000313" key="3">
    <source>
        <dbReference type="Proteomes" id="UP001345963"/>
    </source>
</evidence>
<evidence type="ECO:0000313" key="2">
    <source>
        <dbReference type="EMBL" id="MED6245639.1"/>
    </source>
</evidence>
<comment type="caution">
    <text evidence="2">The sequence shown here is derived from an EMBL/GenBank/DDBJ whole genome shotgun (WGS) entry which is preliminary data.</text>
</comment>
<proteinExistence type="predicted"/>
<feature type="transmembrane region" description="Helical" evidence="1">
    <location>
        <begin position="106"/>
        <end position="123"/>
    </location>
</feature>
<organism evidence="2 3">
    <name type="scientific">Ataeniobius toweri</name>
    <dbReference type="NCBI Taxonomy" id="208326"/>
    <lineage>
        <taxon>Eukaryota</taxon>
        <taxon>Metazoa</taxon>
        <taxon>Chordata</taxon>
        <taxon>Craniata</taxon>
        <taxon>Vertebrata</taxon>
        <taxon>Euteleostomi</taxon>
        <taxon>Actinopterygii</taxon>
        <taxon>Neopterygii</taxon>
        <taxon>Teleostei</taxon>
        <taxon>Neoteleostei</taxon>
        <taxon>Acanthomorphata</taxon>
        <taxon>Ovalentaria</taxon>
        <taxon>Atherinomorphae</taxon>
        <taxon>Cyprinodontiformes</taxon>
        <taxon>Goodeidae</taxon>
        <taxon>Ataeniobius</taxon>
    </lineage>
</organism>
<feature type="transmembrane region" description="Helical" evidence="1">
    <location>
        <begin position="33"/>
        <end position="63"/>
    </location>
</feature>
<sequence length="140" mass="15895">MLSEEPSTALFRELNLGAHCQHSPGCLWVVRGLKYACLCLCVCVCVCVGVCVCVLRSLVLLLYHQFRPLEGQTGRGRFSLHQEDLSKKETGTYLAKEKRRHANSSSLLGLLLFLYLSCKPFILDFNRFSKIYQSNIELHI</sequence>